<dbReference type="PANTHER" id="PTHR31124">
    <property type="entry name" value="APICAL MERISTEM FORMATION PROTEIN-RELATED-RELATED"/>
    <property type="match status" value="1"/>
</dbReference>
<dbReference type="Gene3D" id="2.170.150.80">
    <property type="entry name" value="NAC domain"/>
    <property type="match status" value="1"/>
</dbReference>
<dbReference type="InterPro" id="IPR003441">
    <property type="entry name" value="NAC-dom"/>
</dbReference>
<keyword evidence="1" id="KW-0805">Transcription regulation</keyword>
<evidence type="ECO:0000259" key="6">
    <source>
        <dbReference type="PROSITE" id="PS51005"/>
    </source>
</evidence>
<feature type="transmembrane region" description="Helical" evidence="5">
    <location>
        <begin position="12"/>
        <end position="29"/>
    </location>
</feature>
<feature type="domain" description="NAC" evidence="6">
    <location>
        <begin position="55"/>
        <end position="190"/>
    </location>
</feature>
<comment type="caution">
    <text evidence="7">The sequence shown here is derived from an EMBL/GenBank/DDBJ whole genome shotgun (WGS) entry which is preliminary data.</text>
</comment>
<keyword evidence="5" id="KW-0472">Membrane</keyword>
<evidence type="ECO:0000313" key="7">
    <source>
        <dbReference type="EMBL" id="KAH0942932.1"/>
    </source>
</evidence>
<sequence>KYKELRQVSVAQVKVLLLICLLRFLFLSLHRHHFLQFFFFFYFENLSFTTYLQKRRIMTMIYPPEDEIVGYYLKMMIDKRNEWPSNFLRSEDVYCVNPRTHFNTQEPLILHDGRYLFQSSGKTDGCDSGCWRIMGRDKLIKSEKNEEILGFKKVFKFCEKNEKKPKSLRDLQDSASESKPTRVYVIQPCS</sequence>
<dbReference type="PANTHER" id="PTHR31124:SF10">
    <property type="entry name" value="(RAPE) HYPOTHETICAL PROTEIN"/>
    <property type="match status" value="1"/>
</dbReference>
<feature type="non-terminal residue" evidence="7">
    <location>
        <position position="1"/>
    </location>
</feature>
<dbReference type="SUPFAM" id="SSF101941">
    <property type="entry name" value="NAC domain"/>
    <property type="match status" value="1"/>
</dbReference>
<dbReference type="Pfam" id="PF02365">
    <property type="entry name" value="NAM"/>
    <property type="match status" value="1"/>
</dbReference>
<keyword evidence="5" id="KW-0812">Transmembrane</keyword>
<evidence type="ECO:0000313" key="8">
    <source>
        <dbReference type="Proteomes" id="UP000824890"/>
    </source>
</evidence>
<dbReference type="InterPro" id="IPR036093">
    <property type="entry name" value="NAC_dom_sf"/>
</dbReference>
<dbReference type="PROSITE" id="PS51005">
    <property type="entry name" value="NAC"/>
    <property type="match status" value="1"/>
</dbReference>
<keyword evidence="2" id="KW-0238">DNA-binding</keyword>
<keyword evidence="3" id="KW-0804">Transcription</keyword>
<dbReference type="EMBL" id="JAGKQM010000001">
    <property type="protein sequence ID" value="KAH0942932.1"/>
    <property type="molecule type" value="Genomic_DNA"/>
</dbReference>
<evidence type="ECO:0000256" key="4">
    <source>
        <dbReference type="ARBA" id="ARBA00023242"/>
    </source>
</evidence>
<proteinExistence type="predicted"/>
<dbReference type="Proteomes" id="UP000824890">
    <property type="component" value="Unassembled WGS sequence"/>
</dbReference>
<gene>
    <name evidence="7" type="ORF">HID58_002569</name>
</gene>
<evidence type="ECO:0000256" key="5">
    <source>
        <dbReference type="SAM" id="Phobius"/>
    </source>
</evidence>
<protein>
    <recommendedName>
        <fullName evidence="6">NAC domain-containing protein</fullName>
    </recommendedName>
</protein>
<reference evidence="7 8" key="1">
    <citation type="submission" date="2021-05" db="EMBL/GenBank/DDBJ databases">
        <title>Genome Assembly of Synthetic Allotetraploid Brassica napus Reveals Homoeologous Exchanges between Subgenomes.</title>
        <authorList>
            <person name="Davis J.T."/>
        </authorList>
    </citation>
    <scope>NUCLEOTIDE SEQUENCE [LARGE SCALE GENOMIC DNA]</scope>
    <source>
        <strain evidence="8">cv. Da-Ae</strain>
        <tissue evidence="7">Seedling</tissue>
    </source>
</reference>
<evidence type="ECO:0000256" key="3">
    <source>
        <dbReference type="ARBA" id="ARBA00023163"/>
    </source>
</evidence>
<name>A0ABQ8EMN8_BRANA</name>
<organism evidence="7 8">
    <name type="scientific">Brassica napus</name>
    <name type="common">Rape</name>
    <dbReference type="NCBI Taxonomy" id="3708"/>
    <lineage>
        <taxon>Eukaryota</taxon>
        <taxon>Viridiplantae</taxon>
        <taxon>Streptophyta</taxon>
        <taxon>Embryophyta</taxon>
        <taxon>Tracheophyta</taxon>
        <taxon>Spermatophyta</taxon>
        <taxon>Magnoliopsida</taxon>
        <taxon>eudicotyledons</taxon>
        <taxon>Gunneridae</taxon>
        <taxon>Pentapetalae</taxon>
        <taxon>rosids</taxon>
        <taxon>malvids</taxon>
        <taxon>Brassicales</taxon>
        <taxon>Brassicaceae</taxon>
        <taxon>Brassiceae</taxon>
        <taxon>Brassica</taxon>
    </lineage>
</organism>
<evidence type="ECO:0000256" key="2">
    <source>
        <dbReference type="ARBA" id="ARBA00023125"/>
    </source>
</evidence>
<keyword evidence="5" id="KW-1133">Transmembrane helix</keyword>
<keyword evidence="4" id="KW-0539">Nucleus</keyword>
<accession>A0ABQ8EMN8</accession>
<feature type="non-terminal residue" evidence="7">
    <location>
        <position position="190"/>
    </location>
</feature>
<keyword evidence="8" id="KW-1185">Reference proteome</keyword>
<evidence type="ECO:0000256" key="1">
    <source>
        <dbReference type="ARBA" id="ARBA00023015"/>
    </source>
</evidence>